<dbReference type="GO" id="GO:0071111">
    <property type="term" value="F:cyclic-guanylate-specific phosphodiesterase activity"/>
    <property type="evidence" value="ECO:0007669"/>
    <property type="project" value="UniProtKB-EC"/>
</dbReference>
<protein>
    <submittedName>
        <fullName evidence="4">Cyclic di-GMP phosphodiesterase response regulator RpfG</fullName>
        <ecNumber evidence="4">3.1.4.52</ecNumber>
    </submittedName>
</protein>
<dbReference type="InterPro" id="IPR001789">
    <property type="entry name" value="Sig_transdc_resp-reg_receiver"/>
</dbReference>
<keyword evidence="4" id="KW-0378">Hydrolase</keyword>
<feature type="domain" description="HD-GYP" evidence="3">
    <location>
        <begin position="144"/>
        <end position="337"/>
    </location>
</feature>
<dbReference type="InterPro" id="IPR003607">
    <property type="entry name" value="HD/PDEase_dom"/>
</dbReference>
<dbReference type="Pfam" id="PF13487">
    <property type="entry name" value="HD_5"/>
    <property type="match status" value="1"/>
</dbReference>
<feature type="domain" description="Response regulatory" evidence="2">
    <location>
        <begin position="11"/>
        <end position="126"/>
    </location>
</feature>
<dbReference type="PROSITE" id="PS51832">
    <property type="entry name" value="HD_GYP"/>
    <property type="match status" value="1"/>
</dbReference>
<dbReference type="CDD" id="cd00077">
    <property type="entry name" value="HDc"/>
    <property type="match status" value="1"/>
</dbReference>
<dbReference type="Gene3D" id="1.10.3210.10">
    <property type="entry name" value="Hypothetical protein af1432"/>
    <property type="match status" value="1"/>
</dbReference>
<dbReference type="InterPro" id="IPR006675">
    <property type="entry name" value="HDIG_dom"/>
</dbReference>
<dbReference type="PROSITE" id="PS50110">
    <property type="entry name" value="RESPONSE_REGULATORY"/>
    <property type="match status" value="1"/>
</dbReference>
<dbReference type="SUPFAM" id="SSF52172">
    <property type="entry name" value="CheY-like"/>
    <property type="match status" value="1"/>
</dbReference>
<accession>A0A1J5MW87</accession>
<gene>
    <name evidence="4" type="primary">rpfG_13</name>
    <name evidence="4" type="ORF">BerOc1_02165</name>
</gene>
<dbReference type="AlphaFoldDB" id="A0A1J5MW87"/>
<dbReference type="GO" id="GO:0000160">
    <property type="term" value="P:phosphorelay signal transduction system"/>
    <property type="evidence" value="ECO:0007669"/>
    <property type="project" value="InterPro"/>
</dbReference>
<evidence type="ECO:0000259" key="3">
    <source>
        <dbReference type="PROSITE" id="PS51832"/>
    </source>
</evidence>
<dbReference type="InterPro" id="IPR052020">
    <property type="entry name" value="Cyclic_di-GMP/3'3'-cGAMP_PDE"/>
</dbReference>
<dbReference type="SUPFAM" id="SSF109604">
    <property type="entry name" value="HD-domain/PDEase-like"/>
    <property type="match status" value="1"/>
</dbReference>
<dbReference type="Gene3D" id="3.40.50.2300">
    <property type="match status" value="1"/>
</dbReference>
<evidence type="ECO:0000313" key="5">
    <source>
        <dbReference type="Proteomes" id="UP000181901"/>
    </source>
</evidence>
<dbReference type="SMART" id="SM00448">
    <property type="entry name" value="REC"/>
    <property type="match status" value="1"/>
</dbReference>
<keyword evidence="1" id="KW-0597">Phosphoprotein</keyword>
<evidence type="ECO:0000256" key="1">
    <source>
        <dbReference type="PROSITE-ProRule" id="PRU00169"/>
    </source>
</evidence>
<comment type="caution">
    <text evidence="4">The sequence shown here is derived from an EMBL/GenBank/DDBJ whole genome shotgun (WGS) entry which is preliminary data.</text>
</comment>
<dbReference type="Pfam" id="PF00072">
    <property type="entry name" value="Response_reg"/>
    <property type="match status" value="1"/>
</dbReference>
<evidence type="ECO:0000259" key="2">
    <source>
        <dbReference type="PROSITE" id="PS50110"/>
    </source>
</evidence>
<reference evidence="4 5" key="1">
    <citation type="submission" date="2015-09" db="EMBL/GenBank/DDBJ databases">
        <title>Genome of Desulfovibrio dechloracetivorans BerOc1, a mercury methylating strain isolated from highly hydrocarbons and metals contaminated coastal sediments.</title>
        <authorList>
            <person name="Goni Urriza M."/>
            <person name="Gassie C."/>
            <person name="Bouchez O."/>
            <person name="Klopp C."/>
            <person name="Ranchou-Peyruse A."/>
            <person name="Remy G."/>
        </authorList>
    </citation>
    <scope>NUCLEOTIDE SEQUENCE [LARGE SCALE GENOMIC DNA]</scope>
    <source>
        <strain evidence="4 5">BerOc1</strain>
    </source>
</reference>
<evidence type="ECO:0000313" key="4">
    <source>
        <dbReference type="EMBL" id="OIQ50234.1"/>
    </source>
</evidence>
<dbReference type="Proteomes" id="UP000181901">
    <property type="component" value="Unassembled WGS sequence"/>
</dbReference>
<dbReference type="SMART" id="SM00471">
    <property type="entry name" value="HDc"/>
    <property type="match status" value="1"/>
</dbReference>
<name>A0A1J5MW87_9BACT</name>
<feature type="modified residue" description="4-aspartylphosphate" evidence="1">
    <location>
        <position position="60"/>
    </location>
</feature>
<dbReference type="InterPro" id="IPR037522">
    <property type="entry name" value="HD_GYP_dom"/>
</dbReference>
<dbReference type="RefSeq" id="WP_071545691.1">
    <property type="nucleotide sequence ID" value="NZ_LKAQ01000004.1"/>
</dbReference>
<sequence>MAWREAFRNVPVLMVDDEPKVLDAHRRTLRAHFDLHTAQGGTSALEVMEAQGPFTVVVSDFKMPDLDGITLLAEVADRHPDTVRMILTGYADMDTAIRAVNTGAIFRFLTKPSDPDDLVMAISAGIEHAEMARAAKELEIVRRLKDGFEQTLRAFTRLVEFRDPYTSGHMDRTADIAVMIAERMGMAEDDIAGLRLGAMVHDIGKVAVPSHILNKQGELTDAEFSIIKAHAEVGAEIFKGLGVEWPIARMIREHHERLDGSGYPEGLSGDELLLQSKILCVSDIIDAIITHRPYRHGLGKSEAVGYLLEGRGRLFDAQVVDIALALMDEGRIREPGD</sequence>
<dbReference type="EC" id="3.1.4.52" evidence="4"/>
<dbReference type="InterPro" id="IPR011006">
    <property type="entry name" value="CheY-like_superfamily"/>
</dbReference>
<dbReference type="EMBL" id="LKAQ01000004">
    <property type="protein sequence ID" value="OIQ50234.1"/>
    <property type="molecule type" value="Genomic_DNA"/>
</dbReference>
<dbReference type="PANTHER" id="PTHR45228:SF8">
    <property type="entry name" value="TWO-COMPONENT RESPONSE REGULATOR-RELATED"/>
    <property type="match status" value="1"/>
</dbReference>
<dbReference type="OrthoDB" id="9769359at2"/>
<dbReference type="NCBIfam" id="TIGR00277">
    <property type="entry name" value="HDIG"/>
    <property type="match status" value="1"/>
</dbReference>
<keyword evidence="5" id="KW-1185">Reference proteome</keyword>
<proteinExistence type="predicted"/>
<dbReference type="PANTHER" id="PTHR45228">
    <property type="entry name" value="CYCLIC DI-GMP PHOSPHODIESTERASE TM_0186-RELATED"/>
    <property type="match status" value="1"/>
</dbReference>
<dbReference type="CDD" id="cd17569">
    <property type="entry name" value="REC_HupR-like"/>
    <property type="match status" value="1"/>
</dbReference>
<organism evidence="4 5">
    <name type="scientific">Pseudodesulfovibrio hydrargyri</name>
    <dbReference type="NCBI Taxonomy" id="2125990"/>
    <lineage>
        <taxon>Bacteria</taxon>
        <taxon>Pseudomonadati</taxon>
        <taxon>Thermodesulfobacteriota</taxon>
        <taxon>Desulfovibrionia</taxon>
        <taxon>Desulfovibrionales</taxon>
        <taxon>Desulfovibrionaceae</taxon>
    </lineage>
</organism>